<organism evidence="1 2">
    <name type="scientific">Bhargavaea beijingensis</name>
    <dbReference type="NCBI Taxonomy" id="426756"/>
    <lineage>
        <taxon>Bacteria</taxon>
        <taxon>Bacillati</taxon>
        <taxon>Bacillota</taxon>
        <taxon>Bacilli</taxon>
        <taxon>Bacillales</taxon>
        <taxon>Caryophanaceae</taxon>
        <taxon>Bhargavaea</taxon>
    </lineage>
</organism>
<evidence type="ECO:0000313" key="1">
    <source>
        <dbReference type="EMBL" id="RSK31945.1"/>
    </source>
</evidence>
<dbReference type="SUPFAM" id="SSF63829">
    <property type="entry name" value="Calcium-dependent phosphotriesterase"/>
    <property type="match status" value="1"/>
</dbReference>
<sequence length="308" mass="33951">MADKTVKLLPSASISEEIEGFIPVCVAIGAGGELCILLTKEIPALSGGMFPQAVTDNPITYRAAVIRDGTRTVTDLPKEKWNYHFFETIDDGKHLLLCGARSYNYGGGNVERNASVYTADGRPVRRFCLGDGIGHLSVTPDNHIWCGYFDEGIFGNYGWDDPLGKSGLVKWSPDGGMAWEYQGTSNRFIADCYAMTTVGNGAAFHYYTDFDVGFIQDGQTVYYSTDIDGASAMAATEDGSRVLFDKDHQFILAERKGRRYVRRGRIWFKKPNGKQLSPLLVATRGPQLLMLDGADLYLYDIGGHEHAL</sequence>
<accession>A0ABX9ZCR4</accession>
<protein>
    <submittedName>
        <fullName evidence="1">Uncharacterized protein</fullName>
    </submittedName>
</protein>
<evidence type="ECO:0000313" key="2">
    <source>
        <dbReference type="Proteomes" id="UP000272481"/>
    </source>
</evidence>
<gene>
    <name evidence="1" type="ORF">EJA12_08145</name>
</gene>
<keyword evidence="2" id="KW-1185">Reference proteome</keyword>
<comment type="caution">
    <text evidence="1">The sequence shown here is derived from an EMBL/GenBank/DDBJ whole genome shotgun (WGS) entry which is preliminary data.</text>
</comment>
<proteinExistence type="predicted"/>
<dbReference type="Proteomes" id="UP000272481">
    <property type="component" value="Unassembled WGS sequence"/>
</dbReference>
<dbReference type="EMBL" id="RWGW01000011">
    <property type="protein sequence ID" value="RSK31945.1"/>
    <property type="molecule type" value="Genomic_DNA"/>
</dbReference>
<name>A0ABX9ZCR4_9BACL</name>
<reference evidence="1 2" key="1">
    <citation type="submission" date="2018-12" db="EMBL/GenBank/DDBJ databases">
        <title>Comparitive functional genomics of dry heat resistant strains isolated from the viking spacecraft.</title>
        <authorList>
            <person name="Seuylemezian A."/>
            <person name="Vaishampayan P."/>
        </authorList>
    </citation>
    <scope>NUCLEOTIDE SEQUENCE [LARGE SCALE GENOMIC DNA]</scope>
    <source>
        <strain evidence="1 2">M6-11</strain>
    </source>
</reference>